<protein>
    <recommendedName>
        <fullName evidence="3">Lipoprotein</fullName>
    </recommendedName>
</protein>
<dbReference type="EMBL" id="CP102332">
    <property type="protein sequence ID" value="UUS32613.1"/>
    <property type="molecule type" value="Genomic_DNA"/>
</dbReference>
<sequence length="96" mass="9499">MRRLRSSHVVLGGMGALALTLTSCGSSEPDRRCVDPVTREVLPDYKCRGGGSGGSGGGSGSYYYGGSANSGKVEGGSFDKATVQRGGFGCSGSGGG</sequence>
<name>A0ABY5N9D5_9ACTN</name>
<reference evidence="1" key="1">
    <citation type="submission" date="2022-08" db="EMBL/GenBank/DDBJ databases">
        <title>Streptomyces changanensis sp. nov., an actinomycete isolated from soil.</title>
        <authorList>
            <person name="Wu H."/>
            <person name="Han L."/>
        </authorList>
    </citation>
    <scope>NUCLEOTIDE SEQUENCE</scope>
    <source>
        <strain evidence="1">HL-66</strain>
    </source>
</reference>
<evidence type="ECO:0008006" key="3">
    <source>
        <dbReference type="Google" id="ProtNLM"/>
    </source>
</evidence>
<dbReference type="Proteomes" id="UP001060150">
    <property type="component" value="Chromosome"/>
</dbReference>
<evidence type="ECO:0000313" key="1">
    <source>
        <dbReference type="EMBL" id="UUS32613.1"/>
    </source>
</evidence>
<keyword evidence="2" id="KW-1185">Reference proteome</keyword>
<accession>A0ABY5N9D5</accession>
<proteinExistence type="predicted"/>
<dbReference type="PROSITE" id="PS51257">
    <property type="entry name" value="PROKAR_LIPOPROTEIN"/>
    <property type="match status" value="1"/>
</dbReference>
<gene>
    <name evidence="1" type="ORF">NRO40_18535</name>
</gene>
<organism evidence="1 2">
    <name type="scientific">Streptomyces changanensis</name>
    <dbReference type="NCBI Taxonomy" id="2964669"/>
    <lineage>
        <taxon>Bacteria</taxon>
        <taxon>Bacillati</taxon>
        <taxon>Actinomycetota</taxon>
        <taxon>Actinomycetes</taxon>
        <taxon>Kitasatosporales</taxon>
        <taxon>Streptomycetaceae</taxon>
        <taxon>Streptomyces</taxon>
    </lineage>
</organism>
<evidence type="ECO:0000313" key="2">
    <source>
        <dbReference type="Proteomes" id="UP001060150"/>
    </source>
</evidence>
<dbReference type="RefSeq" id="WP_157901934.1">
    <property type="nucleotide sequence ID" value="NZ_CP102332.1"/>
</dbReference>